<dbReference type="Proteomes" id="UP000290204">
    <property type="component" value="Unassembled WGS sequence"/>
</dbReference>
<evidence type="ECO:0008006" key="4">
    <source>
        <dbReference type="Google" id="ProtNLM"/>
    </source>
</evidence>
<dbReference type="OrthoDB" id="679075at2"/>
<dbReference type="RefSeq" id="WP_129129227.1">
    <property type="nucleotide sequence ID" value="NZ_SDHW01000001.1"/>
</dbReference>
<accession>A0A4Q1CMA1</accession>
<comment type="caution">
    <text evidence="2">The sequence shown here is derived from an EMBL/GenBank/DDBJ whole genome shotgun (WGS) entry which is preliminary data.</text>
</comment>
<proteinExistence type="predicted"/>
<feature type="chain" id="PRO_5021009875" description="Beta-lactamase-inhibitor-like PepSY-like domain-containing protein" evidence="1">
    <location>
        <begin position="25"/>
        <end position="176"/>
    </location>
</feature>
<protein>
    <recommendedName>
        <fullName evidence="4">Beta-lactamase-inhibitor-like PepSY-like domain-containing protein</fullName>
    </recommendedName>
</protein>
<dbReference type="SUPFAM" id="SSF160574">
    <property type="entry name" value="BT0923-like"/>
    <property type="match status" value="1"/>
</dbReference>
<keyword evidence="1" id="KW-0732">Signal</keyword>
<reference evidence="2 3" key="1">
    <citation type="submission" date="2019-01" db="EMBL/GenBank/DDBJ databases">
        <title>Lacibacter sp. strain TTM-7.</title>
        <authorList>
            <person name="Chen W.-M."/>
        </authorList>
    </citation>
    <scope>NUCLEOTIDE SEQUENCE [LARGE SCALE GENOMIC DNA]</scope>
    <source>
        <strain evidence="2 3">TTM-7</strain>
    </source>
</reference>
<dbReference type="AlphaFoldDB" id="A0A4Q1CMA1"/>
<keyword evidence="3" id="KW-1185">Reference proteome</keyword>
<evidence type="ECO:0000313" key="2">
    <source>
        <dbReference type="EMBL" id="RXK61855.1"/>
    </source>
</evidence>
<evidence type="ECO:0000256" key="1">
    <source>
        <dbReference type="SAM" id="SignalP"/>
    </source>
</evidence>
<evidence type="ECO:0000313" key="3">
    <source>
        <dbReference type="Proteomes" id="UP000290204"/>
    </source>
</evidence>
<feature type="signal peptide" evidence="1">
    <location>
        <begin position="1"/>
        <end position="24"/>
    </location>
</feature>
<sequence length="176" mass="19091">MKQSNRIIASVILFTAVTTGTITAQQSTINTSADAAFVKNNLPSSTNMVTSTVPAANPKIEARFAALFPNASDLQWVAGADNYWVSFLNNGRKASACFTPKGKMNYAITVCDMAHMPEAFSKAIQKEYAAYSLLRAIEIKAHDAVAYQAILEDANGYVTLKYTADGIEKIQQVVKQ</sequence>
<name>A0A4Q1CMA1_9BACT</name>
<organism evidence="2 3">
    <name type="scientific">Lacibacter luteus</name>
    <dbReference type="NCBI Taxonomy" id="2508719"/>
    <lineage>
        <taxon>Bacteria</taxon>
        <taxon>Pseudomonadati</taxon>
        <taxon>Bacteroidota</taxon>
        <taxon>Chitinophagia</taxon>
        <taxon>Chitinophagales</taxon>
        <taxon>Chitinophagaceae</taxon>
        <taxon>Lacibacter</taxon>
    </lineage>
</organism>
<gene>
    <name evidence="2" type="ORF">ESA94_02230</name>
</gene>
<dbReference type="EMBL" id="SDHW01000001">
    <property type="protein sequence ID" value="RXK61855.1"/>
    <property type="molecule type" value="Genomic_DNA"/>
</dbReference>
<dbReference type="Gene3D" id="3.10.450.360">
    <property type="match status" value="1"/>
</dbReference>